<evidence type="ECO:0000313" key="2">
    <source>
        <dbReference type="Proteomes" id="UP001372338"/>
    </source>
</evidence>
<sequence length="114" mass="13388">MERVLVVVDRYPTWYKAMESSSPPLLEVPLILQLLEVPWWQLKITESDSSVQNLNKGERMRRMASSSGFLTLIRYFSLDNLLMEHVTLRCWYELISGASFNVVVFKIQFESDLR</sequence>
<dbReference type="Proteomes" id="UP001372338">
    <property type="component" value="Unassembled WGS sequence"/>
</dbReference>
<proteinExistence type="predicted"/>
<evidence type="ECO:0000313" key="1">
    <source>
        <dbReference type="EMBL" id="KAK7244630.1"/>
    </source>
</evidence>
<dbReference type="AlphaFoldDB" id="A0AAN9E6M7"/>
<keyword evidence="2" id="KW-1185">Reference proteome</keyword>
<reference evidence="1 2" key="1">
    <citation type="submission" date="2024-01" db="EMBL/GenBank/DDBJ databases">
        <title>The genomes of 5 underutilized Papilionoideae crops provide insights into root nodulation and disease resistanc.</title>
        <authorList>
            <person name="Yuan L."/>
        </authorList>
    </citation>
    <scope>NUCLEOTIDE SEQUENCE [LARGE SCALE GENOMIC DNA]</scope>
    <source>
        <strain evidence="1">ZHUSHIDOU_FW_LH</strain>
        <tissue evidence="1">Leaf</tissue>
    </source>
</reference>
<accession>A0AAN9E6M7</accession>
<gene>
    <name evidence="1" type="ORF">RIF29_39455</name>
</gene>
<dbReference type="EMBL" id="JAYWIO010000008">
    <property type="protein sequence ID" value="KAK7244630.1"/>
    <property type="molecule type" value="Genomic_DNA"/>
</dbReference>
<organism evidence="1 2">
    <name type="scientific">Crotalaria pallida</name>
    <name type="common">Smooth rattlebox</name>
    <name type="synonym">Crotalaria striata</name>
    <dbReference type="NCBI Taxonomy" id="3830"/>
    <lineage>
        <taxon>Eukaryota</taxon>
        <taxon>Viridiplantae</taxon>
        <taxon>Streptophyta</taxon>
        <taxon>Embryophyta</taxon>
        <taxon>Tracheophyta</taxon>
        <taxon>Spermatophyta</taxon>
        <taxon>Magnoliopsida</taxon>
        <taxon>eudicotyledons</taxon>
        <taxon>Gunneridae</taxon>
        <taxon>Pentapetalae</taxon>
        <taxon>rosids</taxon>
        <taxon>fabids</taxon>
        <taxon>Fabales</taxon>
        <taxon>Fabaceae</taxon>
        <taxon>Papilionoideae</taxon>
        <taxon>50 kb inversion clade</taxon>
        <taxon>genistoids sensu lato</taxon>
        <taxon>core genistoids</taxon>
        <taxon>Crotalarieae</taxon>
        <taxon>Crotalaria</taxon>
    </lineage>
</organism>
<name>A0AAN9E6M7_CROPI</name>
<comment type="caution">
    <text evidence="1">The sequence shown here is derived from an EMBL/GenBank/DDBJ whole genome shotgun (WGS) entry which is preliminary data.</text>
</comment>
<protein>
    <submittedName>
        <fullName evidence="1">Uncharacterized protein</fullName>
    </submittedName>
</protein>